<dbReference type="GeneID" id="36327742"/>
<accession>A0A1X6MWV5</accession>
<dbReference type="EMBL" id="KZ110600">
    <property type="protein sequence ID" value="OSX60722.1"/>
    <property type="molecule type" value="Genomic_DNA"/>
</dbReference>
<proteinExistence type="predicted"/>
<dbReference type="Proteomes" id="UP000194127">
    <property type="component" value="Unassembled WGS sequence"/>
</dbReference>
<evidence type="ECO:0000313" key="2">
    <source>
        <dbReference type="Proteomes" id="UP000194127"/>
    </source>
</evidence>
<gene>
    <name evidence="1" type="ORF">POSPLADRAFT_1075229</name>
</gene>
<dbReference type="RefSeq" id="XP_024337516.1">
    <property type="nucleotide sequence ID" value="XM_024482793.1"/>
</dbReference>
<dbReference type="OrthoDB" id="2792963at2759"/>
<keyword evidence="2" id="KW-1185">Reference proteome</keyword>
<evidence type="ECO:0000313" key="1">
    <source>
        <dbReference type="EMBL" id="OSX60722.1"/>
    </source>
</evidence>
<name>A0A1X6MWV5_9APHY</name>
<sequence length="231" mass="25796">MEELRCRGHIQEFGNKTCTSGIMGVLFFSVTTYHSTTHHSLGLSSTSQRLQEREDLPVLKNPPPETIFELYMNRAALCADERIVSMLLGDDPTPKVYYDAFLRNMQFVFHYVNSVGLEDLKMASAEPDTPLARARSALVVYARLADQWLSAALQIKGPHRSVEDLAKATVYVHTMISYVDAHEAELVPWDQLCDAILTSFRVAVDPVIQAAGGVPEDFIEYDEPEADDSQG</sequence>
<dbReference type="AlphaFoldDB" id="A0A1X6MWV5"/>
<reference evidence="1 2" key="1">
    <citation type="submission" date="2017-04" db="EMBL/GenBank/DDBJ databases">
        <title>Genome Sequence of the Model Brown-Rot Fungus Postia placenta SB12.</title>
        <authorList>
            <consortium name="DOE Joint Genome Institute"/>
            <person name="Gaskell J."/>
            <person name="Kersten P."/>
            <person name="Larrondo L.F."/>
            <person name="Canessa P."/>
            <person name="Martinez D."/>
            <person name="Hibbett D."/>
            <person name="Schmoll M."/>
            <person name="Kubicek C.P."/>
            <person name="Martinez A.T."/>
            <person name="Yadav J."/>
            <person name="Master E."/>
            <person name="Magnuson J.K."/>
            <person name="James T."/>
            <person name="Yaver D."/>
            <person name="Berka R."/>
            <person name="Labutti K."/>
            <person name="Lipzen A."/>
            <person name="Aerts A."/>
            <person name="Barry K."/>
            <person name="Henrissat B."/>
            <person name="Blanchette R."/>
            <person name="Grigoriev I."/>
            <person name="Cullen D."/>
        </authorList>
    </citation>
    <scope>NUCLEOTIDE SEQUENCE [LARGE SCALE GENOMIC DNA]</scope>
    <source>
        <strain evidence="1 2">MAD-698-R-SB12</strain>
    </source>
</reference>
<organism evidence="1 2">
    <name type="scientific">Postia placenta MAD-698-R-SB12</name>
    <dbReference type="NCBI Taxonomy" id="670580"/>
    <lineage>
        <taxon>Eukaryota</taxon>
        <taxon>Fungi</taxon>
        <taxon>Dikarya</taxon>
        <taxon>Basidiomycota</taxon>
        <taxon>Agaricomycotina</taxon>
        <taxon>Agaricomycetes</taxon>
        <taxon>Polyporales</taxon>
        <taxon>Adustoporiaceae</taxon>
        <taxon>Rhodonia</taxon>
    </lineage>
</organism>
<protein>
    <submittedName>
        <fullName evidence="1">Uncharacterized protein</fullName>
    </submittedName>
</protein>